<dbReference type="RefSeq" id="WP_163872552.1">
    <property type="nucleotide sequence ID" value="NZ_WUEP01000001.1"/>
</dbReference>
<comment type="caution">
    <text evidence="1">The sequence shown here is derived from an EMBL/GenBank/DDBJ whole genome shotgun (WGS) entry which is preliminary data.</text>
</comment>
<dbReference type="AlphaFoldDB" id="A0A6N9Z8I0"/>
<protein>
    <submittedName>
        <fullName evidence="1">Uncharacterized protein</fullName>
    </submittedName>
</protein>
<proteinExistence type="predicted"/>
<organism evidence="1 2">
    <name type="scientific">Rhizobium laguerreae</name>
    <dbReference type="NCBI Taxonomy" id="1076926"/>
    <lineage>
        <taxon>Bacteria</taxon>
        <taxon>Pseudomonadati</taxon>
        <taxon>Pseudomonadota</taxon>
        <taxon>Alphaproteobacteria</taxon>
        <taxon>Hyphomicrobiales</taxon>
        <taxon>Rhizobiaceae</taxon>
        <taxon>Rhizobium/Agrobacterium group</taxon>
        <taxon>Rhizobium</taxon>
    </lineage>
</organism>
<dbReference type="EMBL" id="WUEP01000001">
    <property type="protein sequence ID" value="NEH89465.1"/>
    <property type="molecule type" value="Genomic_DNA"/>
</dbReference>
<gene>
    <name evidence="1" type="ORF">GR206_00185</name>
</gene>
<evidence type="ECO:0000313" key="1">
    <source>
        <dbReference type="EMBL" id="NEH89465.1"/>
    </source>
</evidence>
<accession>A0A6N9Z8I0</accession>
<dbReference type="Proteomes" id="UP000468864">
    <property type="component" value="Unassembled WGS sequence"/>
</dbReference>
<evidence type="ECO:0000313" key="2">
    <source>
        <dbReference type="Proteomes" id="UP000468864"/>
    </source>
</evidence>
<reference evidence="1 2" key="1">
    <citation type="submission" date="2019-12" db="EMBL/GenBank/DDBJ databases">
        <title>Rhizobium genotypes associated with high levels of biological nitrogen fixation by grain legumes in a temperate-maritime cropping system.</title>
        <authorList>
            <person name="Maluk M."/>
            <person name="Francesc Ferrando Molina F."/>
            <person name="Lopez Del Egido L."/>
            <person name="Lafos M."/>
            <person name="Langarica-Fuentes A."/>
            <person name="Gebre Yohannes G."/>
            <person name="Young M.W."/>
            <person name="Martin P."/>
            <person name="Gantlett R."/>
            <person name="Kenicer G."/>
            <person name="Hawes C."/>
            <person name="Begg G.S."/>
            <person name="Quilliam R.S."/>
            <person name="Squire G.R."/>
            <person name="Poole P.S."/>
            <person name="Young P.W."/>
            <person name="Iannetta P.M."/>
            <person name="James E.K."/>
        </authorList>
    </citation>
    <scope>NUCLEOTIDE SEQUENCE [LARGE SCALE GENOMIC DNA]</scope>
    <source>
        <strain evidence="1 2">JHI2449</strain>
    </source>
</reference>
<sequence length="45" mass="4620">MSFSFRPPISGRSSTNFVGIEIGEHGRKIVMPAGGGGGPPGRCDC</sequence>
<name>A0A6N9Z8I0_9HYPH</name>